<dbReference type="EMBL" id="AVOT02000075">
    <property type="protein sequence ID" value="MBW0460909.1"/>
    <property type="molecule type" value="Genomic_DNA"/>
</dbReference>
<keyword evidence="3" id="KW-1185">Reference proteome</keyword>
<reference evidence="2" key="1">
    <citation type="submission" date="2021-03" db="EMBL/GenBank/DDBJ databases">
        <title>Draft genome sequence of rust myrtle Austropuccinia psidii MF-1, a brazilian biotype.</title>
        <authorList>
            <person name="Quecine M.C."/>
            <person name="Pachon D.M.R."/>
            <person name="Bonatelli M.L."/>
            <person name="Correr F.H."/>
            <person name="Franceschini L.M."/>
            <person name="Leite T.F."/>
            <person name="Margarido G.R.A."/>
            <person name="Almeida C.A."/>
            <person name="Ferrarezi J.A."/>
            <person name="Labate C.A."/>
        </authorList>
    </citation>
    <scope>NUCLEOTIDE SEQUENCE</scope>
    <source>
        <strain evidence="2">MF-1</strain>
    </source>
</reference>
<evidence type="ECO:0000256" key="1">
    <source>
        <dbReference type="SAM" id="MobiDB-lite"/>
    </source>
</evidence>
<name>A0A9Q3B8V7_9BASI</name>
<feature type="compositionally biased region" description="Polar residues" evidence="1">
    <location>
        <begin position="96"/>
        <end position="115"/>
    </location>
</feature>
<gene>
    <name evidence="2" type="ORF">O181_000624</name>
</gene>
<dbReference type="AlphaFoldDB" id="A0A9Q3B8V7"/>
<dbReference type="Proteomes" id="UP000765509">
    <property type="component" value="Unassembled WGS sequence"/>
</dbReference>
<proteinExistence type="predicted"/>
<organism evidence="2 3">
    <name type="scientific">Austropuccinia psidii MF-1</name>
    <dbReference type="NCBI Taxonomy" id="1389203"/>
    <lineage>
        <taxon>Eukaryota</taxon>
        <taxon>Fungi</taxon>
        <taxon>Dikarya</taxon>
        <taxon>Basidiomycota</taxon>
        <taxon>Pucciniomycotina</taxon>
        <taxon>Pucciniomycetes</taxon>
        <taxon>Pucciniales</taxon>
        <taxon>Sphaerophragmiaceae</taxon>
        <taxon>Austropuccinia</taxon>
    </lineage>
</organism>
<comment type="caution">
    <text evidence="2">The sequence shown here is derived from an EMBL/GenBank/DDBJ whole genome shotgun (WGS) entry which is preliminary data.</text>
</comment>
<sequence>MDEPRDLRLLRRSGWRIALNNHQIRPDFGFVGQGQEAKRNPTEESRCFSCEGQLKLSHSDHAKGVFGASCCIVRTELHHIARIAHQLSLFMRRNMAQPSADSRSPLETTQISSDSAPVKSLDPVQNSNLVQGYRALTQSCQWAPKGTSYNNS</sequence>
<accession>A0A9Q3B8V7</accession>
<evidence type="ECO:0000313" key="2">
    <source>
        <dbReference type="EMBL" id="MBW0460909.1"/>
    </source>
</evidence>
<feature type="region of interest" description="Disordered" evidence="1">
    <location>
        <begin position="95"/>
        <end position="124"/>
    </location>
</feature>
<protein>
    <submittedName>
        <fullName evidence="2">Uncharacterized protein</fullName>
    </submittedName>
</protein>
<evidence type="ECO:0000313" key="3">
    <source>
        <dbReference type="Proteomes" id="UP000765509"/>
    </source>
</evidence>